<protein>
    <submittedName>
        <fullName evidence="2">Uncharacterized protein</fullName>
    </submittedName>
</protein>
<gene>
    <name evidence="2" type="ORF">GCM10009665_77600</name>
</gene>
<evidence type="ECO:0000256" key="1">
    <source>
        <dbReference type="SAM" id="MobiDB-lite"/>
    </source>
</evidence>
<accession>A0ABN1TAD6</accession>
<feature type="compositionally biased region" description="Gly residues" evidence="1">
    <location>
        <begin position="81"/>
        <end position="107"/>
    </location>
</feature>
<dbReference type="RefSeq" id="WP_344447034.1">
    <property type="nucleotide sequence ID" value="NZ_BAAALF010000356.1"/>
</dbReference>
<name>A0ABN1TAD6_9ACTN</name>
<evidence type="ECO:0000313" key="3">
    <source>
        <dbReference type="Proteomes" id="UP001500037"/>
    </source>
</evidence>
<evidence type="ECO:0000313" key="2">
    <source>
        <dbReference type="EMBL" id="GAA1069858.1"/>
    </source>
</evidence>
<comment type="caution">
    <text evidence="2">The sequence shown here is derived from an EMBL/GenBank/DDBJ whole genome shotgun (WGS) entry which is preliminary data.</text>
</comment>
<feature type="region of interest" description="Disordered" evidence="1">
    <location>
        <begin position="36"/>
        <end position="124"/>
    </location>
</feature>
<feature type="compositionally biased region" description="Low complexity" evidence="1">
    <location>
        <begin position="108"/>
        <end position="118"/>
    </location>
</feature>
<feature type="compositionally biased region" description="Low complexity" evidence="1">
    <location>
        <begin position="50"/>
        <end position="80"/>
    </location>
</feature>
<keyword evidence="3" id="KW-1185">Reference proteome</keyword>
<proteinExistence type="predicted"/>
<reference evidence="2 3" key="1">
    <citation type="journal article" date="2019" name="Int. J. Syst. Evol. Microbiol.">
        <title>The Global Catalogue of Microorganisms (GCM) 10K type strain sequencing project: providing services to taxonomists for standard genome sequencing and annotation.</title>
        <authorList>
            <consortium name="The Broad Institute Genomics Platform"/>
            <consortium name="The Broad Institute Genome Sequencing Center for Infectious Disease"/>
            <person name="Wu L."/>
            <person name="Ma J."/>
        </authorList>
    </citation>
    <scope>NUCLEOTIDE SEQUENCE [LARGE SCALE GENOMIC DNA]</scope>
    <source>
        <strain evidence="2 3">JCM 13004</strain>
    </source>
</reference>
<dbReference type="Proteomes" id="UP001500037">
    <property type="component" value="Unassembled WGS sequence"/>
</dbReference>
<dbReference type="EMBL" id="BAAALF010000356">
    <property type="protein sequence ID" value="GAA1069858.1"/>
    <property type="molecule type" value="Genomic_DNA"/>
</dbReference>
<organism evidence="2 3">
    <name type="scientific">Kitasatospora nipponensis</name>
    <dbReference type="NCBI Taxonomy" id="258049"/>
    <lineage>
        <taxon>Bacteria</taxon>
        <taxon>Bacillati</taxon>
        <taxon>Actinomycetota</taxon>
        <taxon>Actinomycetes</taxon>
        <taxon>Kitasatosporales</taxon>
        <taxon>Streptomycetaceae</taxon>
        <taxon>Kitasatospora</taxon>
    </lineage>
</organism>
<sequence>MPRLLRHLAVWLSCTAVAVLVVFLAVGFVVDSTTRVPPTVRSIPSTLDVPATLGPSPSPGSSAPADAPAPTPSQGASPQGGADGGAGGAGGAGASGGGTAGAGGAGGAKPPVTPAAVGQPTPVAASPTAVRTAVGAPSWSSAGCQSGSGGHTVQSVGGQVSVRFAVDAVCLVFALPAPGYTTQTAQSDPGTLVVTFTGPSHRSQITATLQPQAHITTHETSW</sequence>